<reference evidence="4" key="1">
    <citation type="submission" date="2011-07" db="EMBL/GenBank/DDBJ databases">
        <title>The complete genome of Cyclobacterium marinum DSM 745.</title>
        <authorList>
            <person name="Lucas S."/>
            <person name="Han J."/>
            <person name="Lapidus A."/>
            <person name="Bruce D."/>
            <person name="Goodwin L."/>
            <person name="Pitluck S."/>
            <person name="Peters L."/>
            <person name="Kyrpides N."/>
            <person name="Mavromatis K."/>
            <person name="Ivanova N."/>
            <person name="Ovchinnikova G."/>
            <person name="Chertkov O."/>
            <person name="Detter J.C."/>
            <person name="Tapia R."/>
            <person name="Han C."/>
            <person name="Land M."/>
            <person name="Hauser L."/>
            <person name="Markowitz V."/>
            <person name="Cheng J.-F."/>
            <person name="Hugenholtz P."/>
            <person name="Woyke T."/>
            <person name="Wu D."/>
            <person name="Tindall B."/>
            <person name="Schuetze A."/>
            <person name="Brambilla E."/>
            <person name="Klenk H.-P."/>
            <person name="Eisen J.A."/>
        </authorList>
    </citation>
    <scope>NUCLEOTIDE SEQUENCE [LARGE SCALE GENOMIC DNA]</scope>
    <source>
        <strain evidence="4">ATCC 25205 / DSM 745 / LMG 13164 / NCIMB 1802</strain>
    </source>
</reference>
<proteinExistence type="predicted"/>
<dbReference type="Gene3D" id="3.40.50.450">
    <property type="match status" value="1"/>
</dbReference>
<dbReference type="KEGG" id="cmr:Cycma_4438"/>
<dbReference type="Proteomes" id="UP000001635">
    <property type="component" value="Chromosome"/>
</dbReference>
<dbReference type="Gene3D" id="6.20.350.10">
    <property type="match status" value="1"/>
</dbReference>
<keyword evidence="4" id="KW-1185">Reference proteome</keyword>
<dbReference type="InterPro" id="IPR003148">
    <property type="entry name" value="RCK_N"/>
</dbReference>
<dbReference type="Gene3D" id="3.40.50.720">
    <property type="entry name" value="NAD(P)-binding Rossmann-like Domain"/>
    <property type="match status" value="1"/>
</dbReference>
<gene>
    <name evidence="3" type="ordered locus">Cycma_4438</name>
</gene>
<dbReference type="HOGENOM" id="CLU_308985_0_0_10"/>
<evidence type="ECO:0000313" key="4">
    <source>
        <dbReference type="Proteomes" id="UP000001635"/>
    </source>
</evidence>
<keyword evidence="1" id="KW-0472">Membrane</keyword>
<feature type="transmembrane region" description="Helical" evidence="1">
    <location>
        <begin position="246"/>
        <end position="267"/>
    </location>
</feature>
<keyword evidence="1" id="KW-0812">Transmembrane</keyword>
<accession>G0IYZ5</accession>
<evidence type="ECO:0000259" key="2">
    <source>
        <dbReference type="Pfam" id="PF02254"/>
    </source>
</evidence>
<feature type="transmembrane region" description="Helical" evidence="1">
    <location>
        <begin position="309"/>
        <end position="327"/>
    </location>
</feature>
<dbReference type="RefSeq" id="WP_014022424.1">
    <property type="nucleotide sequence ID" value="NC_015914.1"/>
</dbReference>
<organism evidence="3 4">
    <name type="scientific">Cyclobacterium marinum (strain ATCC 25205 / DSM 745 / LMG 13164 / NCIMB 1802)</name>
    <name type="common">Flectobacillus marinus</name>
    <dbReference type="NCBI Taxonomy" id="880070"/>
    <lineage>
        <taxon>Bacteria</taxon>
        <taxon>Pseudomonadati</taxon>
        <taxon>Bacteroidota</taxon>
        <taxon>Cytophagia</taxon>
        <taxon>Cytophagales</taxon>
        <taxon>Cyclobacteriaceae</taxon>
        <taxon>Cyclobacterium</taxon>
    </lineage>
</organism>
<dbReference type="STRING" id="880070.Cycma_4438"/>
<dbReference type="EMBL" id="CP002955">
    <property type="protein sequence ID" value="AEL28140.1"/>
    <property type="molecule type" value="Genomic_DNA"/>
</dbReference>
<dbReference type="Pfam" id="PF02254">
    <property type="entry name" value="TrkA_N"/>
    <property type="match status" value="1"/>
</dbReference>
<keyword evidence="1" id="KW-1133">Transmembrane helix</keyword>
<evidence type="ECO:0000256" key="1">
    <source>
        <dbReference type="SAM" id="Phobius"/>
    </source>
</evidence>
<dbReference type="eggNOG" id="COG1226">
    <property type="taxonomic scope" value="Bacteria"/>
</dbReference>
<evidence type="ECO:0000313" key="3">
    <source>
        <dbReference type="EMBL" id="AEL28140.1"/>
    </source>
</evidence>
<protein>
    <recommendedName>
        <fullName evidence="2">RCK N-terminal domain-containing protein</fullName>
    </recommendedName>
</protein>
<name>G0IYZ5_CYCMS</name>
<dbReference type="GO" id="GO:0006813">
    <property type="term" value="P:potassium ion transport"/>
    <property type="evidence" value="ECO:0007669"/>
    <property type="project" value="InterPro"/>
</dbReference>
<dbReference type="OrthoDB" id="603014at2"/>
<dbReference type="AlphaFoldDB" id="G0IYZ5"/>
<feature type="domain" description="RCK N-terminal" evidence="2">
    <location>
        <begin position="373"/>
        <end position="470"/>
    </location>
</feature>
<sequence>MHSISSQEFKRLLKNKTVIGHSGHQDILINDIPAIREKVHLKLEEIVNGKPENFILITGFAKGADELVANQAASLGVVVILLIIDEKIFPSYGQGDLERVDKLESKENYTILKIKPLKSDRDQTPYEILNEILTFKSSHLITLWDGIDTGKLGGTWHAVKKFKNKSSAKSFFWDRKVQYTLHHLYTAREKNAIPSAQSYLNHPIIPRSKHDWETTIITAYYKNLITKACKRLPRFGRNVFPISTGIFLRFLLPLFLVCCVLVLGVTGHYGIEEKTWNEFLNSIFFSANLITLDGSIFDKTYNWQVQVARILGGSFTVVVFFIALYFASGKEVFYRFLFFKFRLWNRFKGGVSAFISWVSFRNLNPKWTNSFAVVVGLNEMAYDILKDLRNPSTIDTKGVKVVVLNPDPSSAFVGLARNEGAWIIDGMPTNSASLKKTYFQKALQVFVVTNCEEENVRCVMELDQMISNIKKHKNEDWFVHIQDRKLKQLLQQSISGRTNYALTVFSHADNTARRMFAGFPELRETPLSFAITIVGFGSLGRSLALKSIQQLVFSKFPLPRILVFYPYSDAKAVEDFKKEYPYLFKESENHKDINFNRVMDWTFYGEQDEGSTSDRINFYPLPLIPQQLTHPHSPLIRYLSYFKKLKFFSCLHSGLESASILTSILPGLERIKLENPNYDLQAYCFYNFPDEKEEVYLEQKINALAPHIPVKCFGNYLYEFSCKAIQNKEADHLAKQIALWYYLLYDYGNRSVRTSLEVEKWFTKLISKVKALKVGYVSNNEALTYDEELKHKIDGLKNLWFQALSDSYVLEGMEMMMRYCWKSLSETDREGNRQAADHLWIKVTAYGKKWVVSDQVPEKASFEKFWSKKEVEDLGLIEHRRWNAMKILDGWRPFVGKDWKTYKETYKAQKLHNLLVTFNDLPANEQFKDYHQIEGIPYFISLMYLDQYGNQILI</sequence>